<feature type="domain" description="DUF5745" evidence="3">
    <location>
        <begin position="47"/>
        <end position="107"/>
    </location>
</feature>
<dbReference type="EMBL" id="JADGJH010002137">
    <property type="protein sequence ID" value="KAJ3102889.1"/>
    <property type="molecule type" value="Genomic_DNA"/>
</dbReference>
<feature type="coiled-coil region" evidence="1">
    <location>
        <begin position="689"/>
        <end position="770"/>
    </location>
</feature>
<dbReference type="PANTHER" id="PTHR22545">
    <property type="entry name" value="CENTROSOMAL PROTEIN OF 95 KDA"/>
    <property type="match status" value="1"/>
</dbReference>
<keyword evidence="1" id="KW-0175">Coiled coil</keyword>
<accession>A0AAD5XD27</accession>
<organism evidence="4 5">
    <name type="scientific">Physocladia obscura</name>
    <dbReference type="NCBI Taxonomy" id="109957"/>
    <lineage>
        <taxon>Eukaryota</taxon>
        <taxon>Fungi</taxon>
        <taxon>Fungi incertae sedis</taxon>
        <taxon>Chytridiomycota</taxon>
        <taxon>Chytridiomycota incertae sedis</taxon>
        <taxon>Chytridiomycetes</taxon>
        <taxon>Chytridiales</taxon>
        <taxon>Chytriomycetaceae</taxon>
        <taxon>Physocladia</taxon>
    </lineage>
</organism>
<dbReference type="PANTHER" id="PTHR22545:SF0">
    <property type="entry name" value="CENTROSOMAL PROTEIN OF 95 KDA"/>
    <property type="match status" value="1"/>
</dbReference>
<feature type="compositionally biased region" description="Polar residues" evidence="2">
    <location>
        <begin position="552"/>
        <end position="574"/>
    </location>
</feature>
<feature type="region of interest" description="Disordered" evidence="2">
    <location>
        <begin position="229"/>
        <end position="254"/>
    </location>
</feature>
<dbReference type="Pfam" id="PF19016">
    <property type="entry name" value="DUF5745"/>
    <property type="match status" value="1"/>
</dbReference>
<feature type="region of interest" description="Disordered" evidence="2">
    <location>
        <begin position="116"/>
        <end position="135"/>
    </location>
</feature>
<evidence type="ECO:0000313" key="5">
    <source>
        <dbReference type="Proteomes" id="UP001211907"/>
    </source>
</evidence>
<reference evidence="4" key="1">
    <citation type="submission" date="2020-05" db="EMBL/GenBank/DDBJ databases">
        <title>Phylogenomic resolution of chytrid fungi.</title>
        <authorList>
            <person name="Stajich J.E."/>
            <person name="Amses K."/>
            <person name="Simmons R."/>
            <person name="Seto K."/>
            <person name="Myers J."/>
            <person name="Bonds A."/>
            <person name="Quandt C.A."/>
            <person name="Barry K."/>
            <person name="Liu P."/>
            <person name="Grigoriev I."/>
            <person name="Longcore J.E."/>
            <person name="James T.Y."/>
        </authorList>
    </citation>
    <scope>NUCLEOTIDE SEQUENCE</scope>
    <source>
        <strain evidence="4">JEL0513</strain>
    </source>
</reference>
<evidence type="ECO:0000256" key="2">
    <source>
        <dbReference type="SAM" id="MobiDB-lite"/>
    </source>
</evidence>
<feature type="region of interest" description="Disordered" evidence="2">
    <location>
        <begin position="490"/>
        <end position="592"/>
    </location>
</feature>
<keyword evidence="5" id="KW-1185">Reference proteome</keyword>
<evidence type="ECO:0000313" key="4">
    <source>
        <dbReference type="EMBL" id="KAJ3102889.1"/>
    </source>
</evidence>
<feature type="compositionally biased region" description="Basic and acidic residues" evidence="2">
    <location>
        <begin position="231"/>
        <end position="253"/>
    </location>
</feature>
<proteinExistence type="predicted"/>
<dbReference type="AlphaFoldDB" id="A0AAD5XD27"/>
<dbReference type="Proteomes" id="UP001211907">
    <property type="component" value="Unassembled WGS sequence"/>
</dbReference>
<dbReference type="GO" id="GO:0000922">
    <property type="term" value="C:spindle pole"/>
    <property type="evidence" value="ECO:0007669"/>
    <property type="project" value="InterPro"/>
</dbReference>
<dbReference type="InterPro" id="IPR026619">
    <property type="entry name" value="CEP95"/>
</dbReference>
<comment type="caution">
    <text evidence="4">The sequence shown here is derived from an EMBL/GenBank/DDBJ whole genome shotgun (WGS) entry which is preliminary data.</text>
</comment>
<sequence length="855" mass="96857">MSTNDRAVAMANRLLGQIGVSVRVQHVRECVSSLFVALFEGLLRVRLPGIIRNTSDRATKINNIQVVVMAMETEVLAKHGSLAHIDPACVVDGYEDTLCNLLALFTDLADALESSTNNPQSLAPTDANTTPSAKNKRNQTVAFAESHNYLSKSSDEELSQFSFKSSATDFTSLLQQVLPAQTSFSAAPLSSASSPSRFSDDSLISKWKKNFVDSASVFDYSSDNFPVDSRNQVEKKASRNEETASKNRPEKSVKRGIAAVRDRNFLTVVDDVEHYILAESRKNQDKALNSGIKYAVDSLKNNSNKKIAESKEEDLSLLFSHTQSEEIDQSLSNLQNRANSKIHSNLNKLKNRPITPRSSVPTNVLKIEPSDTPHTRALKLRQQRLIQARKEAIARMNTASKFVRKSLNDVHRSSKHPTTTAPSLPQHAQKKQKSSTSTKTKPHMTQIRQTQQIRSGAFTRAASLTEALARSEGSRWWDGKEIFKLSAKNRDGNFDINNSNENADDATDESSVFSPPLDSYGEFGGAKDGPSGEFLSEQISFGNSDYWKEESSGSSPLKNSLLDSQGKNKISSESNRQRNIRGEKYSDENNSTAGYEIPMSVTEQNFVKFESIVKKELRIKKVPDELKTKTWNGQVRDHKRALNTRLHERRRHLHREMSTFGDLRPIQVLRKDIEQTFLQKQAFKEREAQRQAKIALADQKRRVVKMEQRLHNAEADVENILQKREIKEAELAEHLYDTYLSTQRQIVREVSRFDRDRRKAQQDAEKVKLESKETFARDQIRLLEEDLKRAKWEEELVSKAHAEEMRKLIREQKNSAREKIRIVKSKLLVDGNDFELQRTAAGNVLKNLKFGMKKI</sequence>
<dbReference type="InterPro" id="IPR044039">
    <property type="entry name" value="DUF5745"/>
</dbReference>
<protein>
    <recommendedName>
        <fullName evidence="3">DUF5745 domain-containing protein</fullName>
    </recommendedName>
</protein>
<evidence type="ECO:0000256" key="1">
    <source>
        <dbReference type="SAM" id="Coils"/>
    </source>
</evidence>
<evidence type="ECO:0000259" key="3">
    <source>
        <dbReference type="Pfam" id="PF19016"/>
    </source>
</evidence>
<feature type="region of interest" description="Disordered" evidence="2">
    <location>
        <begin position="350"/>
        <end position="369"/>
    </location>
</feature>
<feature type="region of interest" description="Disordered" evidence="2">
    <location>
        <begin position="404"/>
        <end position="455"/>
    </location>
</feature>
<name>A0AAD5XD27_9FUNG</name>
<gene>
    <name evidence="4" type="ORF">HK100_004294</name>
</gene>